<dbReference type="NCBIfam" id="TIGR01730">
    <property type="entry name" value="RND_mfp"/>
    <property type="match status" value="1"/>
</dbReference>
<evidence type="ECO:0000259" key="4">
    <source>
        <dbReference type="Pfam" id="PF25967"/>
    </source>
</evidence>
<comment type="similarity">
    <text evidence="1">Belongs to the membrane fusion protein (MFP) (TC 8.A.1) family.</text>
</comment>
<dbReference type="InterPro" id="IPR006143">
    <property type="entry name" value="RND_pump_MFP"/>
</dbReference>
<accession>A0ABS9KNK0</accession>
<reference evidence="5" key="1">
    <citation type="submission" date="2022-01" db="EMBL/GenBank/DDBJ databases">
        <authorList>
            <person name="Jo J.-H."/>
            <person name="Im W.-T."/>
        </authorList>
    </citation>
    <scope>NUCLEOTIDE SEQUENCE</scope>
    <source>
        <strain evidence="5">NA20</strain>
    </source>
</reference>
<proteinExistence type="inferred from homology"/>
<keyword evidence="3" id="KW-0732">Signal</keyword>
<name>A0ABS9KNK0_9BACT</name>
<evidence type="ECO:0000313" key="5">
    <source>
        <dbReference type="EMBL" id="MCG2613860.1"/>
    </source>
</evidence>
<protein>
    <submittedName>
        <fullName evidence="5">Efflux RND transporter periplasmic adaptor subunit</fullName>
    </submittedName>
</protein>
<dbReference type="Gene3D" id="1.10.287.470">
    <property type="entry name" value="Helix hairpin bin"/>
    <property type="match status" value="1"/>
</dbReference>
<feature type="chain" id="PRO_5047489214" evidence="3">
    <location>
        <begin position="24"/>
        <end position="395"/>
    </location>
</feature>
<evidence type="ECO:0000256" key="1">
    <source>
        <dbReference type="ARBA" id="ARBA00009477"/>
    </source>
</evidence>
<dbReference type="PANTHER" id="PTHR30469">
    <property type="entry name" value="MULTIDRUG RESISTANCE PROTEIN MDTA"/>
    <property type="match status" value="1"/>
</dbReference>
<dbReference type="Gene3D" id="2.40.420.20">
    <property type="match status" value="1"/>
</dbReference>
<sequence length="395" mass="42754">MQKLSTIMLSASLALLVASCGGAKDSKGDLGDKKAELEKLKKQQKELNESVAKLEDEISKVDSTVGVKAKLVALSSVGTDTFTHFIDLQGKVEAQNVAFAAPRGQGGLVRAVYVKQGDYVRKGKTLLKLDDAVQRQQVIAAEQQTTGIAAQLEQAKSVYQRQQNLWKENIGTELQVLNAKTNVDALQSQLNAARANVQLAQEQVNFTNVAAEIDGTVNTVNVRAGEVFTAGAQQIQIVNTSDLKVLVQVPENYLEKISVGTNLRVTLPELNNKVVNTKVTVAGKLIDPITRAFYIEGKLQGKDLRPNQIAIVQIQDYKAANAITIPVNTLQNDDKGKFVLVAVTENGKLVARKKTIIVGELYGDKLEVKSGLQTGDKIITEGFQGLYDGQVITTN</sequence>
<organism evidence="5 6">
    <name type="scientific">Terrimonas ginsenosidimutans</name>
    <dbReference type="NCBI Taxonomy" id="2908004"/>
    <lineage>
        <taxon>Bacteria</taxon>
        <taxon>Pseudomonadati</taxon>
        <taxon>Bacteroidota</taxon>
        <taxon>Chitinophagia</taxon>
        <taxon>Chitinophagales</taxon>
        <taxon>Chitinophagaceae</taxon>
        <taxon>Terrimonas</taxon>
    </lineage>
</organism>
<dbReference type="RefSeq" id="WP_237869730.1">
    <property type="nucleotide sequence ID" value="NZ_JAKLTR010000003.1"/>
</dbReference>
<feature type="signal peptide" evidence="3">
    <location>
        <begin position="1"/>
        <end position="23"/>
    </location>
</feature>
<evidence type="ECO:0000313" key="6">
    <source>
        <dbReference type="Proteomes" id="UP001165367"/>
    </source>
</evidence>
<dbReference type="EMBL" id="JAKLTR010000003">
    <property type="protein sequence ID" value="MCG2613860.1"/>
    <property type="molecule type" value="Genomic_DNA"/>
</dbReference>
<evidence type="ECO:0000256" key="2">
    <source>
        <dbReference type="SAM" id="Coils"/>
    </source>
</evidence>
<feature type="coiled-coil region" evidence="2">
    <location>
        <begin position="176"/>
        <end position="203"/>
    </location>
</feature>
<dbReference type="PANTHER" id="PTHR30469:SF15">
    <property type="entry name" value="HLYD FAMILY OF SECRETION PROTEINS"/>
    <property type="match status" value="1"/>
</dbReference>
<dbReference type="Pfam" id="PF25967">
    <property type="entry name" value="RND-MFP_C"/>
    <property type="match status" value="1"/>
</dbReference>
<dbReference type="PROSITE" id="PS51257">
    <property type="entry name" value="PROKAR_LIPOPROTEIN"/>
    <property type="match status" value="1"/>
</dbReference>
<dbReference type="SUPFAM" id="SSF111369">
    <property type="entry name" value="HlyD-like secretion proteins"/>
    <property type="match status" value="1"/>
</dbReference>
<feature type="domain" description="Multidrug resistance protein MdtA-like C-terminal permuted SH3" evidence="4">
    <location>
        <begin position="321"/>
        <end position="384"/>
    </location>
</feature>
<feature type="coiled-coil region" evidence="2">
    <location>
        <begin position="23"/>
        <end position="64"/>
    </location>
</feature>
<dbReference type="Gene3D" id="2.40.50.100">
    <property type="match status" value="1"/>
</dbReference>
<dbReference type="InterPro" id="IPR058627">
    <property type="entry name" value="MdtA-like_C"/>
</dbReference>
<gene>
    <name evidence="5" type="ORF">LZZ85_06190</name>
</gene>
<dbReference type="Gene3D" id="2.40.30.170">
    <property type="match status" value="1"/>
</dbReference>
<keyword evidence="6" id="KW-1185">Reference proteome</keyword>
<evidence type="ECO:0000256" key="3">
    <source>
        <dbReference type="SAM" id="SignalP"/>
    </source>
</evidence>
<comment type="caution">
    <text evidence="5">The sequence shown here is derived from an EMBL/GenBank/DDBJ whole genome shotgun (WGS) entry which is preliminary data.</text>
</comment>
<dbReference type="Proteomes" id="UP001165367">
    <property type="component" value="Unassembled WGS sequence"/>
</dbReference>
<keyword evidence="2" id="KW-0175">Coiled coil</keyword>